<organism evidence="1">
    <name type="scientific">marine metagenome</name>
    <dbReference type="NCBI Taxonomy" id="408172"/>
    <lineage>
        <taxon>unclassified sequences</taxon>
        <taxon>metagenomes</taxon>
        <taxon>ecological metagenomes</taxon>
    </lineage>
</organism>
<dbReference type="Gene3D" id="2.40.50.140">
    <property type="entry name" value="Nucleic acid-binding proteins"/>
    <property type="match status" value="1"/>
</dbReference>
<dbReference type="EMBL" id="UINC01137254">
    <property type="protein sequence ID" value="SVD22488.1"/>
    <property type="molecule type" value="Genomic_DNA"/>
</dbReference>
<reference evidence="1" key="1">
    <citation type="submission" date="2018-05" db="EMBL/GenBank/DDBJ databases">
        <authorList>
            <person name="Lanie J.A."/>
            <person name="Ng W.-L."/>
            <person name="Kazmierczak K.M."/>
            <person name="Andrzejewski T.M."/>
            <person name="Davidsen T.M."/>
            <person name="Wayne K.J."/>
            <person name="Tettelin H."/>
            <person name="Glass J.I."/>
            <person name="Rusch D."/>
            <person name="Podicherti R."/>
            <person name="Tsui H.-C.T."/>
            <person name="Winkler M.E."/>
        </authorList>
    </citation>
    <scope>NUCLEOTIDE SEQUENCE</scope>
</reference>
<dbReference type="InterPro" id="IPR012340">
    <property type="entry name" value="NA-bd_OB-fold"/>
</dbReference>
<dbReference type="AlphaFoldDB" id="A0A382TM18"/>
<protein>
    <recommendedName>
        <fullName evidence="2">50S ribosomal protein L2</fullName>
    </recommendedName>
</protein>
<proteinExistence type="predicted"/>
<gene>
    <name evidence="1" type="ORF">METZ01_LOCUS375342</name>
</gene>
<sequence length="31" mass="3650">MAVKKFRPITPTLRFKTVNSFEELTRGKPEK</sequence>
<evidence type="ECO:0000313" key="1">
    <source>
        <dbReference type="EMBL" id="SVD22488.1"/>
    </source>
</evidence>
<accession>A0A382TM18</accession>
<name>A0A382TM18_9ZZZZ</name>
<evidence type="ECO:0008006" key="2">
    <source>
        <dbReference type="Google" id="ProtNLM"/>
    </source>
</evidence>
<feature type="non-terminal residue" evidence="1">
    <location>
        <position position="31"/>
    </location>
</feature>